<evidence type="ECO:0000256" key="8">
    <source>
        <dbReference type="SAM" id="SignalP"/>
    </source>
</evidence>
<comment type="pathway">
    <text evidence="1 7">Cell wall biogenesis; peptidoglycan biosynthesis.</text>
</comment>
<keyword evidence="6 7" id="KW-0961">Cell wall biogenesis/degradation</keyword>
<evidence type="ECO:0000256" key="4">
    <source>
        <dbReference type="ARBA" id="ARBA00022960"/>
    </source>
</evidence>
<dbReference type="GO" id="GO:0016740">
    <property type="term" value="F:transferase activity"/>
    <property type="evidence" value="ECO:0007669"/>
    <property type="project" value="UniProtKB-KW"/>
</dbReference>
<dbReference type="GO" id="GO:0008360">
    <property type="term" value="P:regulation of cell shape"/>
    <property type="evidence" value="ECO:0007669"/>
    <property type="project" value="UniProtKB-UniRule"/>
</dbReference>
<accession>A0A5B8UQM8</accession>
<proteinExistence type="inferred from homology"/>
<protein>
    <submittedName>
        <fullName evidence="10">L,D-transpeptidase family protein</fullName>
    </submittedName>
</protein>
<evidence type="ECO:0000256" key="6">
    <source>
        <dbReference type="ARBA" id="ARBA00023316"/>
    </source>
</evidence>
<dbReference type="Gene3D" id="2.40.440.10">
    <property type="entry name" value="L,D-transpeptidase catalytic domain-like"/>
    <property type="match status" value="1"/>
</dbReference>
<feature type="chain" id="PRO_5022896583" evidence="8">
    <location>
        <begin position="34"/>
        <end position="565"/>
    </location>
</feature>
<reference evidence="10 11" key="1">
    <citation type="journal article" date="2015" name="Int. J. Syst. Evol. Microbiol.">
        <title>Flavisolibacter ginsenosidimutans sp. nov., with ginsenoside-converting activity isolated from soil used for cultivating ginseng.</title>
        <authorList>
            <person name="Zhao Y."/>
            <person name="Liu Q."/>
            <person name="Kang M.S."/>
            <person name="Jin F."/>
            <person name="Yu H."/>
            <person name="Im W.T."/>
        </authorList>
    </citation>
    <scope>NUCLEOTIDE SEQUENCE [LARGE SCALE GENOMIC DNA]</scope>
    <source>
        <strain evidence="10 11">Gsoil 636</strain>
    </source>
</reference>
<evidence type="ECO:0000256" key="2">
    <source>
        <dbReference type="ARBA" id="ARBA00005992"/>
    </source>
</evidence>
<dbReference type="Proteomes" id="UP000321204">
    <property type="component" value="Chromosome"/>
</dbReference>
<evidence type="ECO:0000313" key="11">
    <source>
        <dbReference type="Proteomes" id="UP000321204"/>
    </source>
</evidence>
<keyword evidence="3" id="KW-0808">Transferase</keyword>
<dbReference type="InterPro" id="IPR045380">
    <property type="entry name" value="LD_TPept_scaffold_dom"/>
</dbReference>
<keyword evidence="5 7" id="KW-0573">Peptidoglycan synthesis</keyword>
<feature type="active site" description="Proton donor/acceptor" evidence="7">
    <location>
        <position position="460"/>
    </location>
</feature>
<dbReference type="PANTHER" id="PTHR41533:SF2">
    <property type="entry name" value="BLR7131 PROTEIN"/>
    <property type="match status" value="1"/>
</dbReference>
<evidence type="ECO:0000256" key="5">
    <source>
        <dbReference type="ARBA" id="ARBA00022984"/>
    </source>
</evidence>
<dbReference type="GO" id="GO:0004180">
    <property type="term" value="F:carboxypeptidase activity"/>
    <property type="evidence" value="ECO:0007669"/>
    <property type="project" value="UniProtKB-ARBA"/>
</dbReference>
<dbReference type="UniPathway" id="UPA00219"/>
<sequence length="565" mass="64460">MKFTPFCFLRMSKLYFLVPLLAVVLLCSCNSHEESVQQKAVVSSPREINVRAEDLIKNTLEEILQNPAKLPDSLRIKNAAILQDLYTKKDFGLLWSSQGSFTKEADSLFTLIDSCRYYGLFSSDYYADKLKNLKASLVKDTSKNNKLDAAKWAYADMLSTSAFVQLVKDIKVGRLLPDSVLVKDTSLHSDFFSKQLQVFASQSIGTFAMALEPANKDYQSLKEALRSFLPKARFHNYTYIKTKDSLLLKKLVYKRISEEDSLKILPNKNPDSTALATAIKKYQHAKKIKEDGKISPALVTRLNNSDKEKFIRVAITLDKYKMLPPLPAQYLWVNLPTFFLELHDSDSVVLRSKIICGKPETKTPQLTSAISNMITYPQWTIPESIIKKEILPGLQRDAGYTQRKGYSIVDASGNEVSPYSVNWARYKKGIPYKVVQGGGDANALGVLKFNFANDYDVYLHDTNQRYLFEKSGRALSHGCVRVQKWHELALYLLRKDSLADSTKYTPVDSLQSWLAQKKKKYIRVHQPLPLFIRYFTAEGKNGKLLLHEDIYEEDKRLREKIFAGK</sequence>
<dbReference type="OrthoDB" id="9778545at2"/>
<dbReference type="CDD" id="cd16913">
    <property type="entry name" value="YkuD_like"/>
    <property type="match status" value="1"/>
</dbReference>
<evidence type="ECO:0000259" key="9">
    <source>
        <dbReference type="PROSITE" id="PS52029"/>
    </source>
</evidence>
<evidence type="ECO:0000256" key="7">
    <source>
        <dbReference type="PROSITE-ProRule" id="PRU01373"/>
    </source>
</evidence>
<dbReference type="EMBL" id="CP042433">
    <property type="protein sequence ID" value="QEC58235.1"/>
    <property type="molecule type" value="Genomic_DNA"/>
</dbReference>
<dbReference type="KEGG" id="fgg:FSB75_20775"/>
<gene>
    <name evidence="10" type="ORF">FSB75_20775</name>
</gene>
<dbReference type="InterPro" id="IPR005490">
    <property type="entry name" value="LD_TPept_cat_dom"/>
</dbReference>
<comment type="similarity">
    <text evidence="2">Belongs to the YkuD family.</text>
</comment>
<feature type="signal peptide" evidence="8">
    <location>
        <begin position="1"/>
        <end position="33"/>
    </location>
</feature>
<dbReference type="Pfam" id="PF03734">
    <property type="entry name" value="YkuD"/>
    <property type="match status" value="1"/>
</dbReference>
<organism evidence="10 11">
    <name type="scientific">Flavisolibacter ginsenosidimutans</name>
    <dbReference type="NCBI Taxonomy" id="661481"/>
    <lineage>
        <taxon>Bacteria</taxon>
        <taxon>Pseudomonadati</taxon>
        <taxon>Bacteroidota</taxon>
        <taxon>Chitinophagia</taxon>
        <taxon>Chitinophagales</taxon>
        <taxon>Chitinophagaceae</taxon>
        <taxon>Flavisolibacter</taxon>
    </lineage>
</organism>
<feature type="domain" description="L,D-TPase catalytic" evidence="9">
    <location>
        <begin position="329"/>
        <end position="510"/>
    </location>
</feature>
<dbReference type="Pfam" id="PF20142">
    <property type="entry name" value="Scaffold"/>
    <property type="match status" value="1"/>
</dbReference>
<feature type="active site" description="Nucleophile" evidence="7">
    <location>
        <position position="479"/>
    </location>
</feature>
<evidence type="ECO:0000256" key="3">
    <source>
        <dbReference type="ARBA" id="ARBA00022679"/>
    </source>
</evidence>
<dbReference type="PROSITE" id="PS51257">
    <property type="entry name" value="PROKAR_LIPOPROTEIN"/>
    <property type="match status" value="1"/>
</dbReference>
<dbReference type="AlphaFoldDB" id="A0A5B8UQM8"/>
<name>A0A5B8UQM8_9BACT</name>
<dbReference type="SUPFAM" id="SSF141523">
    <property type="entry name" value="L,D-transpeptidase catalytic domain-like"/>
    <property type="match status" value="1"/>
</dbReference>
<dbReference type="GO" id="GO:0009252">
    <property type="term" value="P:peptidoglycan biosynthetic process"/>
    <property type="evidence" value="ECO:0007669"/>
    <property type="project" value="UniProtKB-UniPathway"/>
</dbReference>
<evidence type="ECO:0000256" key="1">
    <source>
        <dbReference type="ARBA" id="ARBA00004752"/>
    </source>
</evidence>
<keyword evidence="11" id="KW-1185">Reference proteome</keyword>
<dbReference type="InterPro" id="IPR052905">
    <property type="entry name" value="LD-transpeptidase_YkuD-like"/>
</dbReference>
<dbReference type="PROSITE" id="PS52029">
    <property type="entry name" value="LD_TPASE"/>
    <property type="match status" value="1"/>
</dbReference>
<dbReference type="PANTHER" id="PTHR41533">
    <property type="entry name" value="L,D-TRANSPEPTIDASE HI_1667-RELATED"/>
    <property type="match status" value="1"/>
</dbReference>
<keyword evidence="8" id="KW-0732">Signal</keyword>
<keyword evidence="4 7" id="KW-0133">Cell shape</keyword>
<evidence type="ECO:0000313" key="10">
    <source>
        <dbReference type="EMBL" id="QEC58235.1"/>
    </source>
</evidence>
<dbReference type="GO" id="GO:0071555">
    <property type="term" value="P:cell wall organization"/>
    <property type="evidence" value="ECO:0007669"/>
    <property type="project" value="UniProtKB-UniRule"/>
</dbReference>
<dbReference type="InterPro" id="IPR038063">
    <property type="entry name" value="Transpep_catalytic_dom"/>
</dbReference>